<sequence>MSASVPETAPTSDAESAPVTDPSPAASGPTLSLTDKLEQLMSLYVNSYNLIFLSKTWFIDFAVMQNHPDFIINTIIVILQTCIFKVTPLF</sequence>
<dbReference type="Proteomes" id="UP001165960">
    <property type="component" value="Unassembled WGS sequence"/>
</dbReference>
<protein>
    <submittedName>
        <fullName evidence="1">Uncharacterized protein</fullName>
    </submittedName>
</protein>
<keyword evidence="2" id="KW-1185">Reference proteome</keyword>
<name>A0ACC2S591_9FUNG</name>
<evidence type="ECO:0000313" key="2">
    <source>
        <dbReference type="Proteomes" id="UP001165960"/>
    </source>
</evidence>
<dbReference type="EMBL" id="QTSX02005792">
    <property type="protein sequence ID" value="KAJ9057477.1"/>
    <property type="molecule type" value="Genomic_DNA"/>
</dbReference>
<reference evidence="1" key="1">
    <citation type="submission" date="2022-04" db="EMBL/GenBank/DDBJ databases">
        <title>Genome of the entomopathogenic fungus Entomophthora muscae.</title>
        <authorList>
            <person name="Elya C."/>
            <person name="Lovett B.R."/>
            <person name="Lee E."/>
            <person name="Macias A.M."/>
            <person name="Hajek A.E."/>
            <person name="De Bivort B.L."/>
            <person name="Kasson M.T."/>
            <person name="De Fine Licht H.H."/>
            <person name="Stajich J.E."/>
        </authorList>
    </citation>
    <scope>NUCLEOTIDE SEQUENCE</scope>
    <source>
        <strain evidence="1">Berkeley</strain>
    </source>
</reference>
<organism evidence="1 2">
    <name type="scientific">Entomophthora muscae</name>
    <dbReference type="NCBI Taxonomy" id="34485"/>
    <lineage>
        <taxon>Eukaryota</taxon>
        <taxon>Fungi</taxon>
        <taxon>Fungi incertae sedis</taxon>
        <taxon>Zoopagomycota</taxon>
        <taxon>Entomophthoromycotina</taxon>
        <taxon>Entomophthoromycetes</taxon>
        <taxon>Entomophthorales</taxon>
        <taxon>Entomophthoraceae</taxon>
        <taxon>Entomophthora</taxon>
    </lineage>
</organism>
<accession>A0ACC2S591</accession>
<gene>
    <name evidence="1" type="ORF">DSO57_1022423</name>
</gene>
<evidence type="ECO:0000313" key="1">
    <source>
        <dbReference type="EMBL" id="KAJ9057477.1"/>
    </source>
</evidence>
<comment type="caution">
    <text evidence="1">The sequence shown here is derived from an EMBL/GenBank/DDBJ whole genome shotgun (WGS) entry which is preliminary data.</text>
</comment>
<proteinExistence type="predicted"/>